<dbReference type="InterPro" id="IPR018797">
    <property type="entry name" value="FAM98"/>
</dbReference>
<proteinExistence type="inferred from homology"/>
<feature type="region of interest" description="Disordered" evidence="2">
    <location>
        <begin position="429"/>
        <end position="540"/>
    </location>
</feature>
<dbReference type="Pfam" id="PF10239">
    <property type="entry name" value="DUF2465"/>
    <property type="match status" value="1"/>
</dbReference>
<comment type="similarity">
    <text evidence="1">Belongs to the FAM98 family.</text>
</comment>
<feature type="compositionally biased region" description="Low complexity" evidence="2">
    <location>
        <begin position="462"/>
        <end position="474"/>
    </location>
</feature>
<feature type="compositionally biased region" description="Polar residues" evidence="2">
    <location>
        <begin position="475"/>
        <end position="487"/>
    </location>
</feature>
<accession>A0AAV6FVQ4</accession>
<evidence type="ECO:0008006" key="5">
    <source>
        <dbReference type="Google" id="ProtNLM"/>
    </source>
</evidence>
<keyword evidence="4" id="KW-1185">Reference proteome</keyword>
<comment type="caution">
    <text evidence="3">The sequence shown here is derived from an EMBL/GenBank/DDBJ whole genome shotgun (WGS) entry which is preliminary data.</text>
</comment>
<evidence type="ECO:0000256" key="1">
    <source>
        <dbReference type="ARBA" id="ARBA00007218"/>
    </source>
</evidence>
<feature type="compositionally biased region" description="Polar residues" evidence="2">
    <location>
        <begin position="510"/>
        <end position="522"/>
    </location>
</feature>
<dbReference type="EMBL" id="JADWDJ010000018">
    <property type="protein sequence ID" value="KAG5266798.1"/>
    <property type="molecule type" value="Genomic_DNA"/>
</dbReference>
<feature type="compositionally biased region" description="Low complexity" evidence="2">
    <location>
        <begin position="488"/>
        <end position="509"/>
    </location>
</feature>
<reference evidence="3" key="1">
    <citation type="submission" date="2020-10" db="EMBL/GenBank/DDBJ databases">
        <title>Chromosome-scale genome assembly of the Allis shad, Alosa alosa.</title>
        <authorList>
            <person name="Margot Z."/>
            <person name="Christophe K."/>
            <person name="Cabau C."/>
            <person name="Louis A."/>
            <person name="Berthelot C."/>
            <person name="Parey E."/>
            <person name="Roest Crollius H."/>
            <person name="Montfort J."/>
            <person name="Robinson-Rechavi M."/>
            <person name="Bucao C."/>
            <person name="Bouchez O."/>
            <person name="Gislard M."/>
            <person name="Lluch J."/>
            <person name="Milhes M."/>
            <person name="Lampietro C."/>
            <person name="Lopez Roques C."/>
            <person name="Donnadieu C."/>
            <person name="Braasch I."/>
            <person name="Desvignes T."/>
            <person name="Postlethwait J."/>
            <person name="Bobe J."/>
            <person name="Guiguen Y."/>
        </authorList>
    </citation>
    <scope>NUCLEOTIDE SEQUENCE</scope>
    <source>
        <strain evidence="3">M-15738</strain>
        <tissue evidence="3">Blood</tissue>
    </source>
</reference>
<gene>
    <name evidence="3" type="ORF">AALO_G00236340</name>
</gene>
<sequence length="581" mass="62357">METDILDSLEDLGYQGPVLEDGSLDAAVSGGAESPEFTKLCAWIVSELKVYCKLEENVHATNCPSEAEGFQLEVSGLLAELACPYTALTSGDATQRLLNKSNCLLLLTFLISELEASRMVLINQPQKKVEESGGSDVFMELKGICVGLGMSKPPANITMFQFFSGIEKKLKEAMSKVPPNHVGAPLLKKPLGPVHWEKIEAINQALVNEYDVRRKMLLKRLDVTVQSFGWSERAKTHSEKLAKVYQPLRAALNAKTVVSVAHLYAARIDLSKIMRTSSGRIREKTACAINKILMGRVPDRGGRPYEIEPPPPEMPSWQKRQDGPSGGFGGGQHYGGGGRGGGGGGRGEEGEEAEGAKFRVAGQMVEVVVEAIMVTTKMDMEGVIRWEGGEGVMEEEEEEEEEEEVGDTKAIKEVQTILEVEVTKVEADTKVEPTSTTTTIKTGAATRREGAGADAVAEEGEAAAGEKAGAAEAARTTTRADSLNSSFSTEAISTTRRASARATTRAETAQGRSPQQGLRSSGSGAGMSTKRRGTRRVREGDGCHFQAQHCSFTSLSDAMGSLKAGRFGFQAPSFVLLVAAY</sequence>
<feature type="compositionally biased region" description="Gly residues" evidence="2">
    <location>
        <begin position="324"/>
        <end position="345"/>
    </location>
</feature>
<dbReference type="PANTHER" id="PTHR31353:SF9">
    <property type="entry name" value="PROTEIN FAM98A"/>
    <property type="match status" value="1"/>
</dbReference>
<dbReference type="Proteomes" id="UP000823561">
    <property type="component" value="Chromosome 18"/>
</dbReference>
<organism evidence="3 4">
    <name type="scientific">Alosa alosa</name>
    <name type="common">allis shad</name>
    <dbReference type="NCBI Taxonomy" id="278164"/>
    <lineage>
        <taxon>Eukaryota</taxon>
        <taxon>Metazoa</taxon>
        <taxon>Chordata</taxon>
        <taxon>Craniata</taxon>
        <taxon>Vertebrata</taxon>
        <taxon>Euteleostomi</taxon>
        <taxon>Actinopterygii</taxon>
        <taxon>Neopterygii</taxon>
        <taxon>Teleostei</taxon>
        <taxon>Clupei</taxon>
        <taxon>Clupeiformes</taxon>
        <taxon>Clupeoidei</taxon>
        <taxon>Clupeidae</taxon>
        <taxon>Alosa</taxon>
    </lineage>
</organism>
<evidence type="ECO:0000313" key="3">
    <source>
        <dbReference type="EMBL" id="KAG5266798.1"/>
    </source>
</evidence>
<evidence type="ECO:0000256" key="2">
    <source>
        <dbReference type="SAM" id="MobiDB-lite"/>
    </source>
</evidence>
<protein>
    <recommendedName>
        <fullName evidence="5">Protein FAM98A</fullName>
    </recommendedName>
</protein>
<evidence type="ECO:0000313" key="4">
    <source>
        <dbReference type="Proteomes" id="UP000823561"/>
    </source>
</evidence>
<feature type="compositionally biased region" description="Low complexity" evidence="2">
    <location>
        <begin position="432"/>
        <end position="445"/>
    </location>
</feature>
<name>A0AAV6FVQ4_9TELE</name>
<dbReference type="GO" id="GO:0072669">
    <property type="term" value="C:tRNA-splicing ligase complex"/>
    <property type="evidence" value="ECO:0007669"/>
    <property type="project" value="TreeGrafter"/>
</dbReference>
<dbReference type="AlphaFoldDB" id="A0AAV6FVQ4"/>
<dbReference type="PANTHER" id="PTHR31353">
    <property type="entry name" value="FAM98"/>
    <property type="match status" value="1"/>
</dbReference>
<feature type="region of interest" description="Disordered" evidence="2">
    <location>
        <begin position="299"/>
        <end position="357"/>
    </location>
</feature>